<evidence type="ECO:0000313" key="2">
    <source>
        <dbReference type="Proteomes" id="UP000604730"/>
    </source>
</evidence>
<dbReference type="EMBL" id="JAEPRJ010000001">
    <property type="protein sequence ID" value="MBK5898540.1"/>
    <property type="molecule type" value="Genomic_DNA"/>
</dbReference>
<reference evidence="1 2" key="1">
    <citation type="submission" date="2021-01" db="EMBL/GenBank/DDBJ databases">
        <title>Isolation and description of Catonella massiliensis sp. nov., a novel Catonella species, isolated from a stable periodontitis subject.</title>
        <authorList>
            <person name="Antezack A."/>
            <person name="Boxberger M."/>
            <person name="La Scola B."/>
            <person name="Monnet-Corti V."/>
        </authorList>
    </citation>
    <scope>NUCLEOTIDE SEQUENCE [LARGE SCALE GENOMIC DNA]</scope>
    <source>
        <strain evidence="1 2">Marseille-Q4567</strain>
    </source>
</reference>
<dbReference type="Proteomes" id="UP000604730">
    <property type="component" value="Unassembled WGS sequence"/>
</dbReference>
<dbReference type="PROSITE" id="PS00018">
    <property type="entry name" value="EF_HAND_1"/>
    <property type="match status" value="1"/>
</dbReference>
<accession>A0ABS1J3D3</accession>
<evidence type="ECO:0008006" key="3">
    <source>
        <dbReference type="Google" id="ProtNLM"/>
    </source>
</evidence>
<dbReference type="InterPro" id="IPR018247">
    <property type="entry name" value="EF_Hand_1_Ca_BS"/>
</dbReference>
<dbReference type="RefSeq" id="WP_208429953.1">
    <property type="nucleotide sequence ID" value="NZ_JAEPRJ010000001.1"/>
</dbReference>
<name>A0ABS1J3D3_9FIRM</name>
<organism evidence="1 2">
    <name type="scientific">Catonella massiliensis</name>
    <dbReference type="NCBI Taxonomy" id="2799636"/>
    <lineage>
        <taxon>Bacteria</taxon>
        <taxon>Bacillati</taxon>
        <taxon>Bacillota</taxon>
        <taxon>Clostridia</taxon>
        <taxon>Lachnospirales</taxon>
        <taxon>Lachnospiraceae</taxon>
        <taxon>Catonella</taxon>
    </lineage>
</organism>
<protein>
    <recommendedName>
        <fullName evidence="3">SMI1/KNR4 family protein</fullName>
    </recommendedName>
</protein>
<gene>
    <name evidence="1" type="ORF">JJN12_12230</name>
</gene>
<sequence length="148" mass="17419">MRAEVFPLEKIKLDDKEILLGMKADKVQELLGKPDRFFENYGGESYRHFYFNSELGLDFDKDGKLEFIEFLAGIEGILRPYIYGISVFETDADELIEIITEHDREVDDSEAGFCYSFLNVSIGLWRENDEEKHWNTIGIGMRDYYKYE</sequence>
<proteinExistence type="predicted"/>
<keyword evidence="2" id="KW-1185">Reference proteome</keyword>
<comment type="caution">
    <text evidence="1">The sequence shown here is derived from an EMBL/GenBank/DDBJ whole genome shotgun (WGS) entry which is preliminary data.</text>
</comment>
<evidence type="ECO:0000313" key="1">
    <source>
        <dbReference type="EMBL" id="MBK5898540.1"/>
    </source>
</evidence>